<dbReference type="InterPro" id="IPR014116">
    <property type="entry name" value="Cyt_c_oxidase_cbb3_FixG"/>
</dbReference>
<dbReference type="Gene3D" id="2.60.40.10">
    <property type="entry name" value="Immunoglobulins"/>
    <property type="match status" value="1"/>
</dbReference>
<dbReference type="InterPro" id="IPR051684">
    <property type="entry name" value="Electron_Trans/Redox"/>
</dbReference>
<dbReference type="OrthoDB" id="9811700at2"/>
<evidence type="ECO:0000313" key="11">
    <source>
        <dbReference type="Proteomes" id="UP000001982"/>
    </source>
</evidence>
<evidence type="ECO:0000313" key="10">
    <source>
        <dbReference type="EMBL" id="ABE56211.1"/>
    </source>
</evidence>
<gene>
    <name evidence="10" type="ordered locus">Sden_2933</name>
</gene>
<feature type="transmembrane region" description="Helical" evidence="8">
    <location>
        <begin position="67"/>
        <end position="85"/>
    </location>
</feature>
<dbReference type="PROSITE" id="PS00198">
    <property type="entry name" value="4FE4S_FER_1"/>
    <property type="match status" value="1"/>
</dbReference>
<evidence type="ECO:0000256" key="3">
    <source>
        <dbReference type="ARBA" id="ARBA00022723"/>
    </source>
</evidence>
<keyword evidence="3" id="KW-0479">Metal-binding</keyword>
<keyword evidence="2" id="KW-0004">4Fe-4S</keyword>
<evidence type="ECO:0000256" key="1">
    <source>
        <dbReference type="ARBA" id="ARBA00022448"/>
    </source>
</evidence>
<evidence type="ECO:0000256" key="5">
    <source>
        <dbReference type="ARBA" id="ARBA00023004"/>
    </source>
</evidence>
<feature type="transmembrane region" description="Helical" evidence="8">
    <location>
        <begin position="116"/>
        <end position="136"/>
    </location>
</feature>
<dbReference type="Pfam" id="PF12801">
    <property type="entry name" value="Fer4_5"/>
    <property type="match status" value="1"/>
</dbReference>
<dbReference type="InterPro" id="IPR017900">
    <property type="entry name" value="4Fe4S_Fe_S_CS"/>
</dbReference>
<dbReference type="NCBIfam" id="TIGR02745">
    <property type="entry name" value="ccoG_rdxA_fixG"/>
    <property type="match status" value="1"/>
</dbReference>
<dbReference type="InterPro" id="IPR032879">
    <property type="entry name" value="FixG_C"/>
</dbReference>
<keyword evidence="1" id="KW-0813">Transport</keyword>
<dbReference type="Pfam" id="PF11614">
    <property type="entry name" value="FixG_C"/>
    <property type="match status" value="1"/>
</dbReference>
<dbReference type="Pfam" id="PF13746">
    <property type="entry name" value="Fer4_18"/>
    <property type="match status" value="1"/>
</dbReference>
<feature type="transmembrane region" description="Helical" evidence="8">
    <location>
        <begin position="220"/>
        <end position="239"/>
    </location>
</feature>
<sequence length="494" mass="56196">MTQQEQAFPNTEQKTYGASAGQIPIVNLPTGNGPSVRSVNLHTPTTKGGTAEGKIQFREQKGPFQQLRSLLNSMLVLIFFIIPFINYQGRQAILFDVNEQQFHFFSLTLWPQDFTLLAWVFIAAAFGLFFITVFWGRVWCGFLCPQTAWTFMYVWIETRIEGSSNKRKLLDKAAWTSSKLIKRSSKHSLWALTALLTGCGFIGYFVPARELYLDIFTLSGSFWVSSWVWFFAICTYLNAGWMREQMCLHCCPYSRFQAVMFDGSTKTVTYDAARGESRGPRKRNQTTELGDCVDCNLCVDVCPTGIDIRNGLQYECINCGACVDACNQTMDQFGYQSNLISFISENELKGEAKPFWCSARFVSYGLALFTFIIVALIDLSSISETQFNILRDRQSLYREVGMAEIENTYQLRIRNKTKTMKRYQITLDNPQRFILMTPSVIQVSAAEQLEYPVTVKAKLVDLDHGREVLQFSIIDIAKPEQNVSQSSSFFSPST</sequence>
<dbReference type="RefSeq" id="WP_011497360.1">
    <property type="nucleotide sequence ID" value="NC_007954.1"/>
</dbReference>
<dbReference type="EMBL" id="CP000302">
    <property type="protein sequence ID" value="ABE56211.1"/>
    <property type="molecule type" value="Genomic_DNA"/>
</dbReference>
<dbReference type="GO" id="GO:0005886">
    <property type="term" value="C:plasma membrane"/>
    <property type="evidence" value="ECO:0007669"/>
    <property type="project" value="TreeGrafter"/>
</dbReference>
<name>Q12K15_SHEDO</name>
<dbReference type="eggNOG" id="COG0348">
    <property type="taxonomic scope" value="Bacteria"/>
</dbReference>
<reference evidence="10 11" key="1">
    <citation type="submission" date="2006-03" db="EMBL/GenBank/DDBJ databases">
        <title>Complete sequence of Shewanella denitrificans OS217.</title>
        <authorList>
            <consortium name="US DOE Joint Genome Institute"/>
            <person name="Copeland A."/>
            <person name="Lucas S."/>
            <person name="Lapidus A."/>
            <person name="Barry K."/>
            <person name="Detter J.C."/>
            <person name="Glavina del Rio T."/>
            <person name="Hammon N."/>
            <person name="Israni S."/>
            <person name="Dalin E."/>
            <person name="Tice H."/>
            <person name="Pitluck S."/>
            <person name="Brettin T."/>
            <person name="Bruce D."/>
            <person name="Han C."/>
            <person name="Tapia R."/>
            <person name="Gilna P."/>
            <person name="Kiss H."/>
            <person name="Schmutz J."/>
            <person name="Larimer F."/>
            <person name="Land M."/>
            <person name="Hauser L."/>
            <person name="Kyrpides N."/>
            <person name="Lykidis A."/>
            <person name="Richardson P."/>
        </authorList>
    </citation>
    <scope>NUCLEOTIDE SEQUENCE [LARGE SCALE GENOMIC DNA]</scope>
    <source>
        <strain evidence="11">OS217 / ATCC BAA-1090 / DSM 15013</strain>
    </source>
</reference>
<organism evidence="10 11">
    <name type="scientific">Shewanella denitrificans (strain OS217 / ATCC BAA-1090 / DSM 15013)</name>
    <dbReference type="NCBI Taxonomy" id="318161"/>
    <lineage>
        <taxon>Bacteria</taxon>
        <taxon>Pseudomonadati</taxon>
        <taxon>Pseudomonadota</taxon>
        <taxon>Gammaproteobacteria</taxon>
        <taxon>Alteromonadales</taxon>
        <taxon>Shewanellaceae</taxon>
        <taxon>Shewanella</taxon>
    </lineage>
</organism>
<dbReference type="InterPro" id="IPR013783">
    <property type="entry name" value="Ig-like_fold"/>
</dbReference>
<feature type="transmembrane region" description="Helical" evidence="8">
    <location>
        <begin position="189"/>
        <end position="208"/>
    </location>
</feature>
<evidence type="ECO:0000256" key="6">
    <source>
        <dbReference type="ARBA" id="ARBA00023014"/>
    </source>
</evidence>
<feature type="compositionally biased region" description="Polar residues" evidence="7">
    <location>
        <begin position="30"/>
        <end position="48"/>
    </location>
</feature>
<dbReference type="KEGG" id="sdn:Sden_2933"/>
<keyword evidence="4" id="KW-0249">Electron transport</keyword>
<dbReference type="Proteomes" id="UP000001982">
    <property type="component" value="Chromosome"/>
</dbReference>
<dbReference type="PROSITE" id="PS51379">
    <property type="entry name" value="4FE4S_FER_2"/>
    <property type="match status" value="1"/>
</dbReference>
<dbReference type="InterPro" id="IPR017896">
    <property type="entry name" value="4Fe4S_Fe-S-bd"/>
</dbReference>
<keyword evidence="8" id="KW-1133">Transmembrane helix</keyword>
<proteinExistence type="predicted"/>
<keyword evidence="6" id="KW-0411">Iron-sulfur</keyword>
<evidence type="ECO:0000256" key="7">
    <source>
        <dbReference type="SAM" id="MobiDB-lite"/>
    </source>
</evidence>
<dbReference type="HOGENOM" id="CLU_032118_0_0_6"/>
<evidence type="ECO:0000256" key="8">
    <source>
        <dbReference type="SAM" id="Phobius"/>
    </source>
</evidence>
<dbReference type="PANTHER" id="PTHR30176:SF3">
    <property type="entry name" value="FERREDOXIN-TYPE PROTEIN NAPH"/>
    <property type="match status" value="1"/>
</dbReference>
<keyword evidence="11" id="KW-1185">Reference proteome</keyword>
<dbReference type="AlphaFoldDB" id="Q12K15"/>
<feature type="domain" description="4Fe-4S ferredoxin-type" evidence="9">
    <location>
        <begin position="282"/>
        <end position="311"/>
    </location>
</feature>
<evidence type="ECO:0000256" key="4">
    <source>
        <dbReference type="ARBA" id="ARBA00022982"/>
    </source>
</evidence>
<keyword evidence="8" id="KW-0472">Membrane</keyword>
<keyword evidence="8" id="KW-0812">Transmembrane</keyword>
<dbReference type="STRING" id="318161.Sden_2933"/>
<feature type="region of interest" description="Disordered" evidence="7">
    <location>
        <begin position="30"/>
        <end position="50"/>
    </location>
</feature>
<dbReference type="SUPFAM" id="SSF54862">
    <property type="entry name" value="4Fe-4S ferredoxins"/>
    <property type="match status" value="1"/>
</dbReference>
<protein>
    <submittedName>
        <fullName evidence="10">4Fe-4S ferredoxin, iron-sulfur binding</fullName>
    </submittedName>
</protein>
<dbReference type="GO" id="GO:0046872">
    <property type="term" value="F:metal ion binding"/>
    <property type="evidence" value="ECO:0007669"/>
    <property type="project" value="UniProtKB-KW"/>
</dbReference>
<evidence type="ECO:0000256" key="2">
    <source>
        <dbReference type="ARBA" id="ARBA00022485"/>
    </source>
</evidence>
<feature type="transmembrane region" description="Helical" evidence="8">
    <location>
        <begin position="361"/>
        <end position="382"/>
    </location>
</feature>
<dbReference type="GO" id="GO:0051539">
    <property type="term" value="F:4 iron, 4 sulfur cluster binding"/>
    <property type="evidence" value="ECO:0007669"/>
    <property type="project" value="UniProtKB-KW"/>
</dbReference>
<keyword evidence="5" id="KW-0408">Iron</keyword>
<evidence type="ECO:0000259" key="9">
    <source>
        <dbReference type="PROSITE" id="PS51379"/>
    </source>
</evidence>
<dbReference type="PANTHER" id="PTHR30176">
    <property type="entry name" value="FERREDOXIN-TYPE PROTEIN NAPH"/>
    <property type="match status" value="1"/>
</dbReference>
<accession>Q12K15</accession>